<accession>A0A5B8YRC4</accession>
<dbReference type="GeneID" id="80541285"/>
<keyword evidence="2" id="KW-1185">Reference proteome</keyword>
<dbReference type="RefSeq" id="YP_010802515.1">
    <property type="nucleotide sequence ID" value="NC_077025.1"/>
</dbReference>
<dbReference type="Pfam" id="PF25303">
    <property type="entry name" value="DUF7879"/>
    <property type="match status" value="1"/>
</dbReference>
<reference evidence="1" key="1">
    <citation type="journal article" date="2019" name="Viruses">
        <title>A Novel Alphabaculovirus from the Soybean Looper, Chrysodeixis includens, that Produces Tetrahedral Occlusion Bodies and Encodes Two Copies of he65.</title>
        <authorList>
            <person name="Harrison R.L."/>
            <person name="Rowley D.L."/>
            <person name="Popham H.J.R."/>
        </authorList>
    </citation>
    <scope>NUCLEOTIDE SEQUENCE</scope>
    <source>
        <strain evidence="1">ChinNPV-1</strain>
    </source>
</reference>
<dbReference type="EMBL" id="MK746083">
    <property type="protein sequence ID" value="QED40599.1"/>
    <property type="molecule type" value="Genomic_DNA"/>
</dbReference>
<dbReference type="KEGG" id="vg:80541285"/>
<dbReference type="InterPro" id="IPR057201">
    <property type="entry name" value="DUF7879"/>
</dbReference>
<evidence type="ECO:0000313" key="1">
    <source>
        <dbReference type="EMBL" id="QED40599.1"/>
    </source>
</evidence>
<protein>
    <submittedName>
        <fullName evidence="1">Uncharacterized protein</fullName>
    </submittedName>
</protein>
<name>A0A5B8YRC4_9ABAC</name>
<sequence>MLITLATKVEYTGTMESFRDMHIDVQNICGKKFSARARVYDMDNIEICVHNLPEAQKREFDHRISPIRLVRNYSQTVPTNSKLVKSLSDLCFKVITIHFKRPFRKIKNLTAACILRDNIIDSGLTLNLQKNYGAALLEYKLPLRFVADDNKRIRLKQCVMGHSIGKIQLNRNYYIDYFCKNCLSDCFMYENK</sequence>
<organism evidence="1 2">
    <name type="scientific">Chrysodeixis includens nucleopolyhedrovirus</name>
    <dbReference type="NCBI Taxonomy" id="1207438"/>
    <lineage>
        <taxon>Viruses</taxon>
        <taxon>Viruses incertae sedis</taxon>
        <taxon>Naldaviricetes</taxon>
        <taxon>Lefavirales</taxon>
        <taxon>Baculoviridae</taxon>
        <taxon>Alphabaculovirus</taxon>
        <taxon>Alphabaculovirus chrincludentis</taxon>
        <taxon>Alphabaculovirus alterchrincludentis</taxon>
    </lineage>
</organism>
<proteinExistence type="predicted"/>
<dbReference type="Proteomes" id="UP001162233">
    <property type="component" value="Segment"/>
</dbReference>
<evidence type="ECO:0000313" key="2">
    <source>
        <dbReference type="Proteomes" id="UP001162233"/>
    </source>
</evidence>